<dbReference type="InterPro" id="IPR036388">
    <property type="entry name" value="WH-like_DNA-bd_sf"/>
</dbReference>
<keyword evidence="2 5" id="KW-0805">Transcription regulation</keyword>
<dbReference type="Gene3D" id="1.10.10.10">
    <property type="entry name" value="Winged helix-like DNA-binding domain superfamily/Winged helix DNA-binding domain"/>
    <property type="match status" value="1"/>
</dbReference>
<comment type="function">
    <text evidence="5">Negative regulator of class I heat shock genes (grpE-dnaK-dnaJ and groELS operons). Prevents heat-shock induction of these operons.</text>
</comment>
<keyword evidence="3 5" id="KW-0346">Stress response</keyword>
<comment type="caution">
    <text evidence="8">The sequence shown here is derived from an EMBL/GenBank/DDBJ whole genome shotgun (WGS) entry which is preliminary data.</text>
</comment>
<evidence type="ECO:0000259" key="6">
    <source>
        <dbReference type="Pfam" id="PF01628"/>
    </source>
</evidence>
<reference evidence="8 9" key="1">
    <citation type="journal article" date="2017" name="ISME J.">
        <title>Energy and carbon metabolisms in a deep terrestrial subsurface fluid microbial community.</title>
        <authorList>
            <person name="Momper L."/>
            <person name="Jungbluth S.P."/>
            <person name="Lee M.D."/>
            <person name="Amend J.P."/>
        </authorList>
    </citation>
    <scope>NUCLEOTIDE SEQUENCE [LARGE SCALE GENOMIC DNA]</scope>
    <source>
        <strain evidence="8">SURF_17</strain>
    </source>
</reference>
<dbReference type="AlphaFoldDB" id="A0A419EY54"/>
<dbReference type="GO" id="GO:0045892">
    <property type="term" value="P:negative regulation of DNA-templated transcription"/>
    <property type="evidence" value="ECO:0007669"/>
    <property type="project" value="UniProtKB-UniRule"/>
</dbReference>
<dbReference type="InterPro" id="IPR029016">
    <property type="entry name" value="GAF-like_dom_sf"/>
</dbReference>
<evidence type="ECO:0000256" key="5">
    <source>
        <dbReference type="HAMAP-Rule" id="MF_00081"/>
    </source>
</evidence>
<comment type="similarity">
    <text evidence="5">Belongs to the HrcA family.</text>
</comment>
<name>A0A419EY54_9BACT</name>
<protein>
    <recommendedName>
        <fullName evidence="5">Heat-inducible transcription repressor HrcA</fullName>
    </recommendedName>
</protein>
<evidence type="ECO:0000313" key="8">
    <source>
        <dbReference type="EMBL" id="RJP69747.1"/>
    </source>
</evidence>
<dbReference type="SUPFAM" id="SSF46785">
    <property type="entry name" value="Winged helix' DNA-binding domain"/>
    <property type="match status" value="1"/>
</dbReference>
<keyword evidence="1 5" id="KW-0678">Repressor</keyword>
<keyword evidence="4 5" id="KW-0804">Transcription</keyword>
<dbReference type="InterPro" id="IPR021153">
    <property type="entry name" value="HrcA_C"/>
</dbReference>
<feature type="domain" description="Heat-inducible transcription repressor HrcA C-terminal" evidence="6">
    <location>
        <begin position="110"/>
        <end position="332"/>
    </location>
</feature>
<accession>A0A419EY54</accession>
<evidence type="ECO:0000256" key="2">
    <source>
        <dbReference type="ARBA" id="ARBA00023015"/>
    </source>
</evidence>
<proteinExistence type="inferred from homology"/>
<dbReference type="PANTHER" id="PTHR34824">
    <property type="entry name" value="HEAT-INDUCIBLE TRANSCRIPTION REPRESSOR HRCA"/>
    <property type="match status" value="1"/>
</dbReference>
<evidence type="ECO:0000256" key="4">
    <source>
        <dbReference type="ARBA" id="ARBA00023163"/>
    </source>
</evidence>
<dbReference type="GO" id="GO:0003677">
    <property type="term" value="F:DNA binding"/>
    <property type="evidence" value="ECO:0007669"/>
    <property type="project" value="InterPro"/>
</dbReference>
<dbReference type="Pfam" id="PF01628">
    <property type="entry name" value="HrcA"/>
    <property type="match status" value="1"/>
</dbReference>
<dbReference type="Gene3D" id="3.30.450.40">
    <property type="match status" value="1"/>
</dbReference>
<evidence type="ECO:0000256" key="3">
    <source>
        <dbReference type="ARBA" id="ARBA00023016"/>
    </source>
</evidence>
<dbReference type="EMBL" id="QZKI01000078">
    <property type="protein sequence ID" value="RJP69747.1"/>
    <property type="molecule type" value="Genomic_DNA"/>
</dbReference>
<dbReference type="Gene3D" id="3.30.390.60">
    <property type="entry name" value="Heat-inducible transcription repressor hrca homolog, domain 3"/>
    <property type="match status" value="1"/>
</dbReference>
<dbReference type="InterPro" id="IPR005104">
    <property type="entry name" value="WHTH_HrcA_DNA-bd"/>
</dbReference>
<dbReference type="Pfam" id="PF03444">
    <property type="entry name" value="WHD_HrcA"/>
    <property type="match status" value="1"/>
</dbReference>
<dbReference type="InterPro" id="IPR036390">
    <property type="entry name" value="WH_DNA-bd_sf"/>
</dbReference>
<evidence type="ECO:0000256" key="1">
    <source>
        <dbReference type="ARBA" id="ARBA00022491"/>
    </source>
</evidence>
<gene>
    <name evidence="5 8" type="primary">hrcA</name>
    <name evidence="8" type="ORF">C4532_10410</name>
</gene>
<dbReference type="SUPFAM" id="SSF55781">
    <property type="entry name" value="GAF domain-like"/>
    <property type="match status" value="1"/>
</dbReference>
<dbReference type="PIRSF" id="PIRSF005485">
    <property type="entry name" value="HrcA"/>
    <property type="match status" value="1"/>
</dbReference>
<organism evidence="8 9">
    <name type="scientific">Candidatus Abyssobacteria bacterium SURF_17</name>
    <dbReference type="NCBI Taxonomy" id="2093361"/>
    <lineage>
        <taxon>Bacteria</taxon>
        <taxon>Pseudomonadati</taxon>
        <taxon>Candidatus Hydrogenedentota</taxon>
        <taxon>Candidatus Abyssobacteria</taxon>
    </lineage>
</organism>
<dbReference type="NCBIfam" id="TIGR00331">
    <property type="entry name" value="hrcA"/>
    <property type="match status" value="1"/>
</dbReference>
<sequence>MKVAAPMNERQKDILQAIINTYITTAEAVGSRTVAKKIGYILSPASVRNVMSDLEEMGYVRQPHTSAGRVPTDTGYRCYVDSLMDAYEPDPEEQHRIEQFYQAKIKQIEDFMGVSSRLLAILTRYTAIVQTPKMDTERIKRVELVPLSSEKVLVILVTNVGDVKKNVAVLPMEMTGLEIEQLARFLNDKLDTLSLADARSLLGSFLDSEDVLDERLASLALEILEEVLSEEKPRDVYLDGMENIFDQPEFRNVDLVRPVLRVLDEKVRLNTLIEWCVAESDPAEVCIRIGSENPLDDVRSCSIVASPYRIGGRTTGAVGVIGPTRMHYSRVISLVALIADKLSHVLTEMSGGE</sequence>
<evidence type="ECO:0000259" key="7">
    <source>
        <dbReference type="Pfam" id="PF03444"/>
    </source>
</evidence>
<dbReference type="HAMAP" id="MF_00081">
    <property type="entry name" value="HrcA"/>
    <property type="match status" value="1"/>
</dbReference>
<dbReference type="InterPro" id="IPR002571">
    <property type="entry name" value="HrcA"/>
</dbReference>
<evidence type="ECO:0000313" key="9">
    <source>
        <dbReference type="Proteomes" id="UP000285961"/>
    </source>
</evidence>
<dbReference type="Proteomes" id="UP000285961">
    <property type="component" value="Unassembled WGS sequence"/>
</dbReference>
<dbReference type="InterPro" id="IPR023120">
    <property type="entry name" value="WHTH_transcript_rep_HrcA_IDD"/>
</dbReference>
<feature type="domain" description="Winged helix-turn-helix transcription repressor HrcA DNA-binding" evidence="7">
    <location>
        <begin position="9"/>
        <end position="77"/>
    </location>
</feature>
<dbReference type="PANTHER" id="PTHR34824:SF1">
    <property type="entry name" value="HEAT-INDUCIBLE TRANSCRIPTION REPRESSOR HRCA"/>
    <property type="match status" value="1"/>
</dbReference>